<protein>
    <submittedName>
        <fullName evidence="2">DUF4382 domain-containing protein</fullName>
    </submittedName>
</protein>
<dbReference type="PROSITE" id="PS51257">
    <property type="entry name" value="PROKAR_LIPOPROTEIN"/>
    <property type="match status" value="1"/>
</dbReference>
<feature type="domain" description="DUF4382" evidence="1">
    <location>
        <begin position="33"/>
        <end position="171"/>
    </location>
</feature>
<reference evidence="2 3" key="1">
    <citation type="submission" date="2019-06" db="EMBL/GenBank/DDBJ databases">
        <title>Enrichment of Autotrophic Halophilic Microorganisms from Red Sea Brine Pool Using Microbial Electrosynthesis System.</title>
        <authorList>
            <person name="Alqahtani M.F."/>
            <person name="Bajracharya S."/>
            <person name="Katuri K.P."/>
            <person name="Ali M."/>
            <person name="Saikaly P.E."/>
        </authorList>
    </citation>
    <scope>NUCLEOTIDE SEQUENCE [LARGE SCALE GENOMIC DNA]</scope>
    <source>
        <strain evidence="2">MES15</strain>
    </source>
</reference>
<dbReference type="EMBL" id="VENC01000002">
    <property type="protein sequence ID" value="MTI97611.1"/>
    <property type="molecule type" value="Genomic_DNA"/>
</dbReference>
<organism evidence="2 3">
    <name type="scientific">Marinobacter adhaerens</name>
    <dbReference type="NCBI Taxonomy" id="1033846"/>
    <lineage>
        <taxon>Bacteria</taxon>
        <taxon>Pseudomonadati</taxon>
        <taxon>Pseudomonadota</taxon>
        <taxon>Gammaproteobacteria</taxon>
        <taxon>Pseudomonadales</taxon>
        <taxon>Marinobacteraceae</taxon>
        <taxon>Marinobacter</taxon>
    </lineage>
</organism>
<dbReference type="Pfam" id="PF14321">
    <property type="entry name" value="DUF4382"/>
    <property type="match status" value="1"/>
</dbReference>
<accession>A0A844HY18</accession>
<dbReference type="AlphaFoldDB" id="A0A844HY18"/>
<sequence length="305" mass="32208">MKRSIRLFTVSALAAGIAACGGGSDGTGTADSTGTVNVGLTDAPVDSAQEVNIEVDALVLQHSNGERSRFEFDMAEPVNLLTLTGGTVMSLLADEEVAAGDYSWMRLELGDGNTIVIDGGVYDLTTPSARGVQTSGFIVPAGGEINLTIDFDVRKSIVNPQNNPDVYRLKPVIRLVDNSEVGTIAGTVAGEVITNQCSEENAGSTDTFNGSVYIHEGFDVEPDDIGSDQEPLVAVPVNYENDQYVYTAAFIPEGEYTVSYTCGDDQIETAEGEPSDDDLTFIIGDSQATVESGETYTVNFEASTP</sequence>
<gene>
    <name evidence="2" type="ORF">FH752_03210</name>
</gene>
<evidence type="ECO:0000313" key="2">
    <source>
        <dbReference type="EMBL" id="MTI97611.1"/>
    </source>
</evidence>
<proteinExistence type="predicted"/>
<dbReference type="InterPro" id="IPR025491">
    <property type="entry name" value="DUF4382"/>
</dbReference>
<evidence type="ECO:0000313" key="3">
    <source>
        <dbReference type="Proteomes" id="UP000431462"/>
    </source>
</evidence>
<dbReference type="Proteomes" id="UP000431462">
    <property type="component" value="Unassembled WGS sequence"/>
</dbReference>
<evidence type="ECO:0000259" key="1">
    <source>
        <dbReference type="Pfam" id="PF14321"/>
    </source>
</evidence>
<name>A0A844HY18_9GAMM</name>
<comment type="caution">
    <text evidence="2">The sequence shown here is derived from an EMBL/GenBank/DDBJ whole genome shotgun (WGS) entry which is preliminary data.</text>
</comment>